<keyword evidence="5" id="KW-0393">Immunoglobulin domain</keyword>
<dbReference type="AlphaFoldDB" id="A0A8B9EI71"/>
<dbReference type="InterPro" id="IPR013106">
    <property type="entry name" value="Ig_V-set"/>
</dbReference>
<dbReference type="Pfam" id="PF07686">
    <property type="entry name" value="V-set"/>
    <property type="match status" value="1"/>
</dbReference>
<keyword evidence="10" id="KW-1185">Reference proteome</keyword>
<dbReference type="InterPro" id="IPR051006">
    <property type="entry name" value="TCR_variable_domain"/>
</dbReference>
<reference evidence="9" key="2">
    <citation type="submission" date="2025-09" db="UniProtKB">
        <authorList>
            <consortium name="Ensembl"/>
        </authorList>
    </citation>
    <scope>IDENTIFICATION</scope>
</reference>
<name>A0A8B9EI71_ANSCY</name>
<evidence type="ECO:0000313" key="9">
    <source>
        <dbReference type="Ensembl" id="ENSACDP00005022464.1"/>
    </source>
</evidence>
<sequence>MRAAPSPDVAPRVPRTPDCDNPQWLLLLEEGETPGSILGTVSVTQEEGQVTVEQGNTFQTNCTYQSSNFYGLLWYQQKKGQSPQLISYQAGKGTKQKDRFTTELNTDGKYSVLRLKGVELSDSALYLCAVSDTLVQGAALAEQQPRMGRGCVCARQSSGMGPSALPWLRCFPCSLQDLTAIFSFSNGLVSVAEQRGLTPTGQRFFSLFNESVNKLDLHPSHQVFSRPSASSCPKPVPKGQNK</sequence>
<dbReference type="InterPro" id="IPR007110">
    <property type="entry name" value="Ig-like_dom"/>
</dbReference>
<dbReference type="GO" id="GO:0042101">
    <property type="term" value="C:T cell receptor complex"/>
    <property type="evidence" value="ECO:0007669"/>
    <property type="project" value="UniProtKB-KW"/>
</dbReference>
<dbReference type="Gene3D" id="2.60.40.10">
    <property type="entry name" value="Immunoglobulins"/>
    <property type="match status" value="1"/>
</dbReference>
<dbReference type="SMART" id="SM00406">
    <property type="entry name" value="IGv"/>
    <property type="match status" value="1"/>
</dbReference>
<dbReference type="Proteomes" id="UP000694521">
    <property type="component" value="Unplaced"/>
</dbReference>
<reference evidence="9" key="1">
    <citation type="submission" date="2025-08" db="UniProtKB">
        <authorList>
            <consortium name="Ensembl"/>
        </authorList>
    </citation>
    <scope>IDENTIFICATION</scope>
</reference>
<evidence type="ECO:0000256" key="2">
    <source>
        <dbReference type="ARBA" id="ARBA00022859"/>
    </source>
</evidence>
<keyword evidence="4" id="KW-0675">Receptor</keyword>
<evidence type="ECO:0000256" key="7">
    <source>
        <dbReference type="SAM" id="MobiDB-lite"/>
    </source>
</evidence>
<feature type="domain" description="Ig-like" evidence="8">
    <location>
        <begin position="34"/>
        <end position="148"/>
    </location>
</feature>
<dbReference type="GO" id="GO:0042605">
    <property type="term" value="F:peptide antigen binding"/>
    <property type="evidence" value="ECO:0007669"/>
    <property type="project" value="TreeGrafter"/>
</dbReference>
<proteinExistence type="predicted"/>
<keyword evidence="6" id="KW-1279">T cell receptor</keyword>
<keyword evidence="2" id="KW-0391">Immunity</keyword>
<evidence type="ECO:0000313" key="10">
    <source>
        <dbReference type="Proteomes" id="UP000694521"/>
    </source>
</evidence>
<dbReference type="SUPFAM" id="SSF48726">
    <property type="entry name" value="Immunoglobulin"/>
    <property type="match status" value="1"/>
</dbReference>
<feature type="compositionally biased region" description="Polar residues" evidence="7">
    <location>
        <begin position="222"/>
        <end position="231"/>
    </location>
</feature>
<evidence type="ECO:0000256" key="5">
    <source>
        <dbReference type="ARBA" id="ARBA00023319"/>
    </source>
</evidence>
<dbReference type="GO" id="GO:0002250">
    <property type="term" value="P:adaptive immune response"/>
    <property type="evidence" value="ECO:0007669"/>
    <property type="project" value="UniProtKB-KW"/>
</dbReference>
<dbReference type="PANTHER" id="PTHR19343:SF26">
    <property type="entry name" value="T CELL RECEPTOR ALPHA VARIABLE 1-1"/>
    <property type="match status" value="1"/>
</dbReference>
<dbReference type="PANTHER" id="PTHR19343">
    <property type="entry name" value="T CELL RECEPTOR ALPHA VARIABLE 1-2"/>
    <property type="match status" value="1"/>
</dbReference>
<evidence type="ECO:0000259" key="8">
    <source>
        <dbReference type="PROSITE" id="PS50835"/>
    </source>
</evidence>
<evidence type="ECO:0000256" key="3">
    <source>
        <dbReference type="ARBA" id="ARBA00023130"/>
    </source>
</evidence>
<accession>A0A8B9EI71</accession>
<evidence type="ECO:0000256" key="6">
    <source>
        <dbReference type="ARBA" id="ARBA00043266"/>
    </source>
</evidence>
<evidence type="ECO:0000256" key="1">
    <source>
        <dbReference type="ARBA" id="ARBA00022729"/>
    </source>
</evidence>
<protein>
    <recommendedName>
        <fullName evidence="8">Ig-like domain-containing protein</fullName>
    </recommendedName>
</protein>
<dbReference type="Ensembl" id="ENSACDT00005026889.1">
    <property type="protein sequence ID" value="ENSACDP00005022464.1"/>
    <property type="gene ID" value="ENSACDG00005016302.1"/>
</dbReference>
<organism evidence="9 10">
    <name type="scientific">Anser cygnoides</name>
    <name type="common">Swan goose</name>
    <dbReference type="NCBI Taxonomy" id="8845"/>
    <lineage>
        <taxon>Eukaryota</taxon>
        <taxon>Metazoa</taxon>
        <taxon>Chordata</taxon>
        <taxon>Craniata</taxon>
        <taxon>Vertebrata</taxon>
        <taxon>Euteleostomi</taxon>
        <taxon>Archelosauria</taxon>
        <taxon>Archosauria</taxon>
        <taxon>Dinosauria</taxon>
        <taxon>Saurischia</taxon>
        <taxon>Theropoda</taxon>
        <taxon>Coelurosauria</taxon>
        <taxon>Aves</taxon>
        <taxon>Neognathae</taxon>
        <taxon>Galloanserae</taxon>
        <taxon>Anseriformes</taxon>
        <taxon>Anatidae</taxon>
        <taxon>Anserinae</taxon>
        <taxon>Anser</taxon>
    </lineage>
</organism>
<dbReference type="InterPro" id="IPR036179">
    <property type="entry name" value="Ig-like_dom_sf"/>
</dbReference>
<feature type="region of interest" description="Disordered" evidence="7">
    <location>
        <begin position="222"/>
        <end position="242"/>
    </location>
</feature>
<evidence type="ECO:0000256" key="4">
    <source>
        <dbReference type="ARBA" id="ARBA00023170"/>
    </source>
</evidence>
<keyword evidence="1" id="KW-0732">Signal</keyword>
<keyword evidence="3" id="KW-1064">Adaptive immunity</keyword>
<dbReference type="PROSITE" id="PS50835">
    <property type="entry name" value="IG_LIKE"/>
    <property type="match status" value="1"/>
</dbReference>
<dbReference type="InterPro" id="IPR013783">
    <property type="entry name" value="Ig-like_fold"/>
</dbReference>